<evidence type="ECO:0000313" key="2">
    <source>
        <dbReference type="Proteomes" id="UP000288983"/>
    </source>
</evidence>
<evidence type="ECO:0000313" key="1">
    <source>
        <dbReference type="EMBL" id="RWU21853.1"/>
    </source>
</evidence>
<comment type="caution">
    <text evidence="1">The sequence shown here is derived from an EMBL/GenBank/DDBJ whole genome shotgun (WGS) entry which is preliminary data.</text>
</comment>
<sequence length="424" mass="46132">MAKANSIRQGSGLIDPDYRQDVFPEFAGVTTSVLDCMGRVCVGSAYVSDSSLETHYAIFRLTTDGQLDRRFGGDGKTTGTFQDGNQSIGYHIIQRPDDGKFMVLGLTFTGLSPRKPALARFNPDGTLDTTFANQGHFVIEQPSLESTPIFQADHGTAMQLSDAGAATPQQSWQIKPIGDSFIVFGNYYGHDLVVMMFDWEANFVAAFNGCGYKYLERQGEGTVYGLALHADSQSIWVGACMQTPDFRFRDAFVVRLTRQGEYDQAFGAAGIADFPGLHTLKNILVLPDDQRIIGCGAREDGAGLLVALRQTDGSLDECFERTGVKHEGHNIRWDHVLAVSPGTEGSKIIAAGELRVGVGNLPGVVGCFNSDGSLDAFATQTFALRRITMLAGCTLDTQGRMLVHGQTQIPERFNGYVVRLLTQQ</sequence>
<dbReference type="NCBIfam" id="TIGR02608">
    <property type="entry name" value="delta_60_rpt"/>
    <property type="match status" value="3"/>
</dbReference>
<protein>
    <recommendedName>
        <fullName evidence="3">Delta-60 repeat domain-containing protein</fullName>
    </recommendedName>
</protein>
<evidence type="ECO:0008006" key="3">
    <source>
        <dbReference type="Google" id="ProtNLM"/>
    </source>
</evidence>
<dbReference type="Pfam" id="PF17164">
    <property type="entry name" value="DUF5122"/>
    <property type="match status" value="1"/>
</dbReference>
<organism evidence="1 2">
    <name type="scientific">Pseudomonas alkylphenolica</name>
    <dbReference type="NCBI Taxonomy" id="237609"/>
    <lineage>
        <taxon>Bacteria</taxon>
        <taxon>Pseudomonadati</taxon>
        <taxon>Pseudomonadota</taxon>
        <taxon>Gammaproteobacteria</taxon>
        <taxon>Pseudomonadales</taxon>
        <taxon>Pseudomonadaceae</taxon>
        <taxon>Pseudomonas</taxon>
    </lineage>
</organism>
<accession>A0A443ZRH3</accession>
<dbReference type="RefSeq" id="WP_128324193.1">
    <property type="nucleotide sequence ID" value="NZ_QJRG01000046.1"/>
</dbReference>
<dbReference type="Gene3D" id="2.80.10.50">
    <property type="match status" value="2"/>
</dbReference>
<gene>
    <name evidence="1" type="ORF">DM813_15215</name>
</gene>
<dbReference type="InterPro" id="IPR013431">
    <property type="entry name" value="Delta_60_rpt"/>
</dbReference>
<dbReference type="AlphaFoldDB" id="A0A443ZRH3"/>
<dbReference type="EMBL" id="QJRG01000046">
    <property type="protein sequence ID" value="RWU21853.1"/>
    <property type="molecule type" value="Genomic_DNA"/>
</dbReference>
<dbReference type="Proteomes" id="UP000288983">
    <property type="component" value="Unassembled WGS sequence"/>
</dbReference>
<name>A0A443ZRH3_9PSED</name>
<reference evidence="1 2" key="1">
    <citation type="submission" date="2018-06" db="EMBL/GenBank/DDBJ databases">
        <title>Bacteria isolated from soil of Wuhan.</title>
        <authorList>
            <person name="Wei X."/>
            <person name="Chunhua H."/>
        </authorList>
    </citation>
    <scope>NUCLEOTIDE SEQUENCE [LARGE SCALE GENOMIC DNA]</scope>
    <source>
        <strain evidence="2">xwS2</strain>
    </source>
</reference>
<dbReference type="OrthoDB" id="224783at2"/>
<proteinExistence type="predicted"/>